<dbReference type="Gene3D" id="1.20.870.10">
    <property type="entry name" value="Son of sevenless (SoS) protein Chain: S domain 1"/>
    <property type="match status" value="1"/>
</dbReference>
<reference evidence="1" key="1">
    <citation type="submission" date="2020-12" db="EMBL/GenBank/DDBJ databases">
        <authorList>
            <consortium name="Molecular Ecology Group"/>
        </authorList>
    </citation>
    <scope>NUCLEOTIDE SEQUENCE</scope>
    <source>
        <strain evidence="1">TBG_1078</strain>
    </source>
</reference>
<evidence type="ECO:0000313" key="2">
    <source>
        <dbReference type="Proteomes" id="UP000645828"/>
    </source>
</evidence>
<dbReference type="Proteomes" id="UP000645828">
    <property type="component" value="Unassembled WGS sequence"/>
</dbReference>
<name>A0A811YVP8_NYCPR</name>
<keyword evidence="2" id="KW-1185">Reference proteome</keyword>
<proteinExistence type="predicted"/>
<protein>
    <submittedName>
        <fullName evidence="1">(raccoon dog) hypothetical protein</fullName>
    </submittedName>
</protein>
<evidence type="ECO:0000313" key="1">
    <source>
        <dbReference type="EMBL" id="CAD7680510.1"/>
    </source>
</evidence>
<dbReference type="EMBL" id="CAJHUB010000749">
    <property type="protein sequence ID" value="CAD7680510.1"/>
    <property type="molecule type" value="Genomic_DNA"/>
</dbReference>
<comment type="caution">
    <text evidence="1">The sequence shown here is derived from an EMBL/GenBank/DDBJ whole genome shotgun (WGS) entry which is preliminary data.</text>
</comment>
<dbReference type="AlphaFoldDB" id="A0A811YVP8"/>
<gene>
    <name evidence="1" type="ORF">NYPRO_LOCUS13302</name>
</gene>
<sequence length="75" mass="8770">MSSFLTIWLDYYEEDFHDPPEFPALTKLLKFTGQYVPGSVLDCRAERYLLRFINLHQAEFEGGVATDDWIVLLLN</sequence>
<accession>A0A811YVP8</accession>
<organism evidence="1 2">
    <name type="scientific">Nyctereutes procyonoides</name>
    <name type="common">Raccoon dog</name>
    <name type="synonym">Canis procyonoides</name>
    <dbReference type="NCBI Taxonomy" id="34880"/>
    <lineage>
        <taxon>Eukaryota</taxon>
        <taxon>Metazoa</taxon>
        <taxon>Chordata</taxon>
        <taxon>Craniata</taxon>
        <taxon>Vertebrata</taxon>
        <taxon>Euteleostomi</taxon>
        <taxon>Mammalia</taxon>
        <taxon>Eutheria</taxon>
        <taxon>Laurasiatheria</taxon>
        <taxon>Carnivora</taxon>
        <taxon>Caniformia</taxon>
        <taxon>Canidae</taxon>
        <taxon>Nyctereutes</taxon>
    </lineage>
</organism>